<reference evidence="1" key="1">
    <citation type="journal article" date="2019" name="bioRxiv">
        <title>The Genome of the Zebra Mussel, Dreissena polymorpha: A Resource for Invasive Species Research.</title>
        <authorList>
            <person name="McCartney M.A."/>
            <person name="Auch B."/>
            <person name="Kono T."/>
            <person name="Mallez S."/>
            <person name="Zhang Y."/>
            <person name="Obille A."/>
            <person name="Becker A."/>
            <person name="Abrahante J.E."/>
            <person name="Garbe J."/>
            <person name="Badalamenti J.P."/>
            <person name="Herman A."/>
            <person name="Mangelson H."/>
            <person name="Liachko I."/>
            <person name="Sullivan S."/>
            <person name="Sone E.D."/>
            <person name="Koren S."/>
            <person name="Silverstein K.A.T."/>
            <person name="Beckman K.B."/>
            <person name="Gohl D.M."/>
        </authorList>
    </citation>
    <scope>NUCLEOTIDE SEQUENCE</scope>
    <source>
        <strain evidence="1">Duluth1</strain>
        <tissue evidence="1">Whole animal</tissue>
    </source>
</reference>
<comment type="caution">
    <text evidence="1">The sequence shown here is derived from an EMBL/GenBank/DDBJ whole genome shotgun (WGS) entry which is preliminary data.</text>
</comment>
<evidence type="ECO:0000313" key="2">
    <source>
        <dbReference type="Proteomes" id="UP000828390"/>
    </source>
</evidence>
<dbReference type="AlphaFoldDB" id="A0A9D4HQV3"/>
<evidence type="ECO:0000313" key="1">
    <source>
        <dbReference type="EMBL" id="KAH3727660.1"/>
    </source>
</evidence>
<sequence length="80" mass="9165">MYIHFYGRCVAVSVSSSARWTCAGGCQRRRAATIAQYACACRKFRDVCQRVLDLHFFVCWVTNMGFGRCHHISITRNISL</sequence>
<dbReference type="EMBL" id="JAIWYP010000012">
    <property type="protein sequence ID" value="KAH3727660.1"/>
    <property type="molecule type" value="Genomic_DNA"/>
</dbReference>
<name>A0A9D4HQV3_DREPO</name>
<gene>
    <name evidence="1" type="ORF">DPMN_053600</name>
</gene>
<keyword evidence="2" id="KW-1185">Reference proteome</keyword>
<protein>
    <submittedName>
        <fullName evidence="1">Uncharacterized protein</fullName>
    </submittedName>
</protein>
<dbReference type="Proteomes" id="UP000828390">
    <property type="component" value="Unassembled WGS sequence"/>
</dbReference>
<reference evidence="1" key="2">
    <citation type="submission" date="2020-11" db="EMBL/GenBank/DDBJ databases">
        <authorList>
            <person name="McCartney M.A."/>
            <person name="Auch B."/>
            <person name="Kono T."/>
            <person name="Mallez S."/>
            <person name="Becker A."/>
            <person name="Gohl D.M."/>
            <person name="Silverstein K.A.T."/>
            <person name="Koren S."/>
            <person name="Bechman K.B."/>
            <person name="Herman A."/>
            <person name="Abrahante J.E."/>
            <person name="Garbe J."/>
        </authorList>
    </citation>
    <scope>NUCLEOTIDE SEQUENCE</scope>
    <source>
        <strain evidence="1">Duluth1</strain>
        <tissue evidence="1">Whole animal</tissue>
    </source>
</reference>
<organism evidence="1 2">
    <name type="scientific">Dreissena polymorpha</name>
    <name type="common">Zebra mussel</name>
    <name type="synonym">Mytilus polymorpha</name>
    <dbReference type="NCBI Taxonomy" id="45954"/>
    <lineage>
        <taxon>Eukaryota</taxon>
        <taxon>Metazoa</taxon>
        <taxon>Spiralia</taxon>
        <taxon>Lophotrochozoa</taxon>
        <taxon>Mollusca</taxon>
        <taxon>Bivalvia</taxon>
        <taxon>Autobranchia</taxon>
        <taxon>Heteroconchia</taxon>
        <taxon>Euheterodonta</taxon>
        <taxon>Imparidentia</taxon>
        <taxon>Neoheterodontei</taxon>
        <taxon>Myida</taxon>
        <taxon>Dreissenoidea</taxon>
        <taxon>Dreissenidae</taxon>
        <taxon>Dreissena</taxon>
    </lineage>
</organism>
<proteinExistence type="predicted"/>
<accession>A0A9D4HQV3</accession>